<evidence type="ECO:0000313" key="11">
    <source>
        <dbReference type="Proteomes" id="UP000429523"/>
    </source>
</evidence>
<keyword evidence="1" id="KW-0175">Coiled coil</keyword>
<evidence type="ECO:0000313" key="9">
    <source>
        <dbReference type="EMBL" id="KAE9210575.1"/>
    </source>
</evidence>
<dbReference type="EMBL" id="QXGA01001507">
    <property type="protein sequence ID" value="KAE9117149.1"/>
    <property type="molecule type" value="Genomic_DNA"/>
</dbReference>
<dbReference type="Proteomes" id="UP000441208">
    <property type="component" value="Unassembled WGS sequence"/>
</dbReference>
<evidence type="ECO:0000256" key="1">
    <source>
        <dbReference type="SAM" id="Coils"/>
    </source>
</evidence>
<dbReference type="Proteomes" id="UP000437068">
    <property type="component" value="Unassembled WGS sequence"/>
</dbReference>
<dbReference type="EMBL" id="QXGF01001607">
    <property type="protein sequence ID" value="KAE8928912.1"/>
    <property type="molecule type" value="Genomic_DNA"/>
</dbReference>
<keyword evidence="12" id="KW-1185">Reference proteome</keyword>
<evidence type="ECO:0000313" key="16">
    <source>
        <dbReference type="Proteomes" id="UP000441208"/>
    </source>
</evidence>
<organism evidence="6 15">
    <name type="scientific">Phytophthora fragariae</name>
    <dbReference type="NCBI Taxonomy" id="53985"/>
    <lineage>
        <taxon>Eukaryota</taxon>
        <taxon>Sar</taxon>
        <taxon>Stramenopiles</taxon>
        <taxon>Oomycota</taxon>
        <taxon>Peronosporomycetes</taxon>
        <taxon>Peronosporales</taxon>
        <taxon>Peronosporaceae</taxon>
        <taxon>Phytophthora</taxon>
    </lineage>
</organism>
<evidence type="ECO:0000313" key="17">
    <source>
        <dbReference type="Proteomes" id="UP000460718"/>
    </source>
</evidence>
<evidence type="ECO:0000313" key="15">
    <source>
        <dbReference type="Proteomes" id="UP000440732"/>
    </source>
</evidence>
<evidence type="ECO:0000313" key="6">
    <source>
        <dbReference type="EMBL" id="KAE9117149.1"/>
    </source>
</evidence>
<evidence type="ECO:0000313" key="2">
    <source>
        <dbReference type="EMBL" id="KAE8928912.1"/>
    </source>
</evidence>
<dbReference type="Proteomes" id="UP000488956">
    <property type="component" value="Unassembled WGS sequence"/>
</dbReference>
<evidence type="ECO:0000313" key="7">
    <source>
        <dbReference type="EMBL" id="KAE9188806.1"/>
    </source>
</evidence>
<evidence type="ECO:0000313" key="3">
    <source>
        <dbReference type="EMBL" id="KAE8987506.1"/>
    </source>
</evidence>
<evidence type="ECO:0000313" key="12">
    <source>
        <dbReference type="Proteomes" id="UP000433483"/>
    </source>
</evidence>
<gene>
    <name evidence="10" type="ORF">PF001_g19055</name>
    <name evidence="8" type="ORF">PF002_g21125</name>
    <name evidence="9" type="ORF">PF004_g16153</name>
    <name evidence="7" type="ORF">PF005_g19905</name>
    <name evidence="6" type="ORF">PF006_g18872</name>
    <name evidence="4" type="ORF">PF007_g20088</name>
    <name evidence="2" type="ORF">PF009_g20961</name>
    <name evidence="5" type="ORF">PF010_g17008</name>
    <name evidence="3" type="ORF">PF011_g19555</name>
</gene>
<dbReference type="EMBL" id="QXGC01001126">
    <property type="protein sequence ID" value="KAE9210575.1"/>
    <property type="molecule type" value="Genomic_DNA"/>
</dbReference>
<evidence type="ECO:0000313" key="8">
    <source>
        <dbReference type="EMBL" id="KAE9202813.1"/>
    </source>
</evidence>
<reference evidence="11 12" key="1">
    <citation type="submission" date="2018-08" db="EMBL/GenBank/DDBJ databases">
        <title>Genomic investigation of the strawberry pathogen Phytophthora fragariae indicates pathogenicity is determined by transcriptional variation in three key races.</title>
        <authorList>
            <person name="Adams T.M."/>
            <person name="Armitage A.D."/>
            <person name="Sobczyk M.K."/>
            <person name="Bates H.J."/>
            <person name="Dunwell J.M."/>
            <person name="Nellist C.F."/>
            <person name="Harrison R.J."/>
        </authorList>
    </citation>
    <scope>NUCLEOTIDE SEQUENCE [LARGE SCALE GENOMIC DNA]</scope>
    <source>
        <strain evidence="10 13">A4</strain>
        <strain evidence="8 14">BC-1</strain>
        <strain evidence="9 18">BC-23</strain>
        <strain evidence="7 12">NOV-27</strain>
        <strain evidence="6 15">NOV-5</strain>
        <strain evidence="4 16">NOV-71</strain>
        <strain evidence="2 11">NOV-9</strain>
        <strain evidence="5 19">ONT-3</strain>
        <strain evidence="3 17">SCRP245</strain>
    </source>
</reference>
<proteinExistence type="predicted"/>
<evidence type="ECO:0000313" key="19">
    <source>
        <dbReference type="Proteomes" id="UP000488956"/>
    </source>
</evidence>
<sequence>MADQLLHDVDGFLSAQDSNADPDHNLKLEEVDSQQLLADTDALLQSLHTATSVQTKTAKTQILTSETKIKSKQDIAKEKAGQRRDAYRRRLKVEWATLRQQDAELSQKLTKLQQLKSQLATQRKNAPGDSLALGAWRANALRQYESRMEAEALQRRLQAAVNSRAVMIQDLETLFRKRVREVEHLTFVEDVPEIFEKKARLDTKNASLYNTYFENLDALYERSGEVFQQIGVTPTPGGILSGEPTRKMDGDTEYFETIWVGRVPFNFHRTCDAVWELASVPHRQEGRKVYDGLPNPENSLALQFYSPRQRENGEVLNLRTYHVARRYVDKSRMVVMWRALCEADGEFPGLNSDETGWAIVHAPANDADPMTTLVQACIRLVPMDFQDGSSDKEAKVDQFMELLVKTGVEDNQEIERMMERLLLDDALATDELNIDEIL</sequence>
<dbReference type="EMBL" id="QXFX01001199">
    <property type="protein sequence ID" value="KAE9094675.1"/>
    <property type="molecule type" value="Genomic_DNA"/>
</dbReference>
<dbReference type="EMBL" id="QXGD01001595">
    <property type="protein sequence ID" value="KAE9202813.1"/>
    <property type="molecule type" value="Genomic_DNA"/>
</dbReference>
<dbReference type="Proteomes" id="UP000433483">
    <property type="component" value="Unassembled WGS sequence"/>
</dbReference>
<name>A0A6A3SHH1_9STRA</name>
<dbReference type="Proteomes" id="UP000429523">
    <property type="component" value="Unassembled WGS sequence"/>
</dbReference>
<evidence type="ECO:0000313" key="5">
    <source>
        <dbReference type="EMBL" id="KAE9094675.1"/>
    </source>
</evidence>
<accession>A0A6A3SHH1</accession>
<evidence type="ECO:0000313" key="18">
    <source>
        <dbReference type="Proteomes" id="UP000476176"/>
    </source>
</evidence>
<evidence type="ECO:0000313" key="13">
    <source>
        <dbReference type="Proteomes" id="UP000437068"/>
    </source>
</evidence>
<dbReference type="EMBL" id="QXFW01001666">
    <property type="protein sequence ID" value="KAE8987506.1"/>
    <property type="molecule type" value="Genomic_DNA"/>
</dbReference>
<evidence type="ECO:0000313" key="4">
    <source>
        <dbReference type="EMBL" id="KAE9088145.1"/>
    </source>
</evidence>
<evidence type="ECO:0000313" key="14">
    <source>
        <dbReference type="Proteomes" id="UP000440367"/>
    </source>
</evidence>
<dbReference type="Proteomes" id="UP000440732">
    <property type="component" value="Unassembled WGS sequence"/>
</dbReference>
<dbReference type="Proteomes" id="UP000440367">
    <property type="component" value="Unassembled WGS sequence"/>
</dbReference>
<dbReference type="AlphaFoldDB" id="A0A6A3SHH1"/>
<dbReference type="EMBL" id="QXFZ01001579">
    <property type="protein sequence ID" value="KAE9088145.1"/>
    <property type="molecule type" value="Genomic_DNA"/>
</dbReference>
<dbReference type="OrthoDB" id="121947at2759"/>
<dbReference type="EMBL" id="QXGE01001513">
    <property type="protein sequence ID" value="KAE9291665.1"/>
    <property type="molecule type" value="Genomic_DNA"/>
</dbReference>
<evidence type="ECO:0000313" key="10">
    <source>
        <dbReference type="EMBL" id="KAE9291665.1"/>
    </source>
</evidence>
<comment type="caution">
    <text evidence="6">The sequence shown here is derived from an EMBL/GenBank/DDBJ whole genome shotgun (WGS) entry which is preliminary data.</text>
</comment>
<feature type="coiled-coil region" evidence="1">
    <location>
        <begin position="98"/>
        <end position="125"/>
    </location>
</feature>
<dbReference type="EMBL" id="QXGB01001562">
    <property type="protein sequence ID" value="KAE9188806.1"/>
    <property type="molecule type" value="Genomic_DNA"/>
</dbReference>
<dbReference type="Proteomes" id="UP000476176">
    <property type="component" value="Unassembled WGS sequence"/>
</dbReference>
<protein>
    <submittedName>
        <fullName evidence="6">Uncharacterized protein</fullName>
    </submittedName>
</protein>
<dbReference type="Proteomes" id="UP000460718">
    <property type="component" value="Unassembled WGS sequence"/>
</dbReference>